<protein>
    <submittedName>
        <fullName evidence="1">Uncharacterized protein</fullName>
    </submittedName>
</protein>
<sequence length="133" mass="15291">MFGRMRESSEYQDNLAELREARFVDALPNDWRIIENTLRTPDTIRLLKKLKGEMGWGGKKASIEDVSRELLAIHFFNRNREETRQVSVGPEQSGSGADYEVPTHVFQVLQAEGKDYVSLRAQVSAELDTRKTY</sequence>
<dbReference type="Proteomes" id="UP000033866">
    <property type="component" value="Unassembled WGS sequence"/>
</dbReference>
<reference evidence="1 2" key="1">
    <citation type="journal article" date="2015" name="Nature">
        <title>rRNA introns, odd ribosomes, and small enigmatic genomes across a large radiation of phyla.</title>
        <authorList>
            <person name="Brown C.T."/>
            <person name="Hug L.A."/>
            <person name="Thomas B.C."/>
            <person name="Sharon I."/>
            <person name="Castelle C.J."/>
            <person name="Singh A."/>
            <person name="Wilkins M.J."/>
            <person name="Williams K.H."/>
            <person name="Banfield J.F."/>
        </authorList>
    </citation>
    <scope>NUCLEOTIDE SEQUENCE [LARGE SCALE GENOMIC DNA]</scope>
</reference>
<accession>A0A0G0BP92</accession>
<gene>
    <name evidence="1" type="ORF">UR61_C0021G0003</name>
</gene>
<comment type="caution">
    <text evidence="1">The sequence shown here is derived from an EMBL/GenBank/DDBJ whole genome shotgun (WGS) entry which is preliminary data.</text>
</comment>
<organism evidence="1 2">
    <name type="scientific">candidate division WS6 bacterium GW2011_GWE1_34_7</name>
    <dbReference type="NCBI Taxonomy" id="1619093"/>
    <lineage>
        <taxon>Bacteria</taxon>
        <taxon>Candidatus Dojkabacteria</taxon>
    </lineage>
</organism>
<dbReference type="EMBL" id="LBPV01000021">
    <property type="protein sequence ID" value="KKP65471.1"/>
    <property type="molecule type" value="Genomic_DNA"/>
</dbReference>
<proteinExistence type="predicted"/>
<dbReference type="AlphaFoldDB" id="A0A0G0BP92"/>
<evidence type="ECO:0000313" key="1">
    <source>
        <dbReference type="EMBL" id="KKP65471.1"/>
    </source>
</evidence>
<name>A0A0G0BP92_9BACT</name>
<evidence type="ECO:0000313" key="2">
    <source>
        <dbReference type="Proteomes" id="UP000033866"/>
    </source>
</evidence>